<dbReference type="RefSeq" id="WP_062979884.1">
    <property type="nucleotide sequence ID" value="NZ_JAAXOT010000028.1"/>
</dbReference>
<reference evidence="1 2" key="1">
    <citation type="submission" date="2020-04" db="EMBL/GenBank/DDBJ databases">
        <title>MicrobeNet Type strains.</title>
        <authorList>
            <person name="Nicholson A.C."/>
        </authorList>
    </citation>
    <scope>NUCLEOTIDE SEQUENCE [LARGE SCALE GENOMIC DNA]</scope>
    <source>
        <strain evidence="1 2">JCM 3332</strain>
    </source>
</reference>
<organism evidence="1 2">
    <name type="scientific">Nocardia flavorosea</name>
    <dbReference type="NCBI Taxonomy" id="53429"/>
    <lineage>
        <taxon>Bacteria</taxon>
        <taxon>Bacillati</taxon>
        <taxon>Actinomycetota</taxon>
        <taxon>Actinomycetes</taxon>
        <taxon>Mycobacteriales</taxon>
        <taxon>Nocardiaceae</taxon>
        <taxon>Nocardia</taxon>
    </lineage>
</organism>
<dbReference type="EMBL" id="JAAXOT010000028">
    <property type="protein sequence ID" value="NKY60795.1"/>
    <property type="molecule type" value="Genomic_DNA"/>
</dbReference>
<dbReference type="AlphaFoldDB" id="A0A846YNV6"/>
<dbReference type="Proteomes" id="UP000570678">
    <property type="component" value="Unassembled WGS sequence"/>
</dbReference>
<gene>
    <name evidence="1" type="ORF">HGA15_32595</name>
</gene>
<evidence type="ECO:0000313" key="1">
    <source>
        <dbReference type="EMBL" id="NKY60795.1"/>
    </source>
</evidence>
<dbReference type="InterPro" id="IPR001387">
    <property type="entry name" value="Cro/C1-type_HTH"/>
</dbReference>
<sequence>MQQHLRWLSGLGFTDQALAAEAGISQMAIRHIRIGHRNQNIVYTSRAVRIRTLTHVPTANQASFRVPALGAGRRLRALRALGHSNRDIAPLLGVGPNAVSNICNKHRIAGATWLRVADLYRDLSHVPGSSDEAAYLARLNGDAPPMAWDGIDIDHPDSSPDFGDPDAAHGVDWVRIERVVDGVDSGPLNRAEKGAAYRLAARRGYTAARVAELLQVSAEAADIGLRRARNKTLREAA</sequence>
<accession>A0A846YNV6</accession>
<evidence type="ECO:0000313" key="2">
    <source>
        <dbReference type="Proteomes" id="UP000570678"/>
    </source>
</evidence>
<name>A0A846YNV6_9NOCA</name>
<protein>
    <submittedName>
        <fullName evidence="1">Transcriptional regulator</fullName>
    </submittedName>
</protein>
<proteinExistence type="predicted"/>
<dbReference type="CDD" id="cd00093">
    <property type="entry name" value="HTH_XRE"/>
    <property type="match status" value="1"/>
</dbReference>
<comment type="caution">
    <text evidence="1">The sequence shown here is derived from an EMBL/GenBank/DDBJ whole genome shotgun (WGS) entry which is preliminary data.</text>
</comment>
<keyword evidence="2" id="KW-1185">Reference proteome</keyword>